<dbReference type="AlphaFoldDB" id="E4XA80"/>
<dbReference type="PANTHER" id="PTHR22906:SF21">
    <property type="entry name" value="SEMA DOMAIN-CONTAINING PROTEIN"/>
    <property type="match status" value="1"/>
</dbReference>
<dbReference type="Proteomes" id="UP000001307">
    <property type="component" value="Unassembled WGS sequence"/>
</dbReference>
<name>E4XA80_OIKDI</name>
<dbReference type="InterPro" id="IPR036383">
    <property type="entry name" value="TSP1_rpt_sf"/>
</dbReference>
<dbReference type="PROSITE" id="PS50092">
    <property type="entry name" value="TSP1"/>
    <property type="match status" value="3"/>
</dbReference>
<dbReference type="Gene3D" id="2.20.100.10">
    <property type="entry name" value="Thrombospondin type-1 (TSP1) repeat"/>
    <property type="match status" value="2"/>
</dbReference>
<proteinExistence type="predicted"/>
<dbReference type="InterPro" id="IPR052065">
    <property type="entry name" value="Compl_asym_regulator"/>
</dbReference>
<reference evidence="5" key="1">
    <citation type="journal article" date="2010" name="Science">
        <title>Plasticity of animal genome architecture unmasked by rapid evolution of a pelagic tunicate.</title>
        <authorList>
            <person name="Denoeud F."/>
            <person name="Henriet S."/>
            <person name="Mungpakdee S."/>
            <person name="Aury J.M."/>
            <person name="Da Silva C."/>
            <person name="Brinkmann H."/>
            <person name="Mikhaleva J."/>
            <person name="Olsen L.C."/>
            <person name="Jubin C."/>
            <person name="Canestro C."/>
            <person name="Bouquet J.M."/>
            <person name="Danks G."/>
            <person name="Poulain J."/>
            <person name="Campsteijn C."/>
            <person name="Adamski M."/>
            <person name="Cross I."/>
            <person name="Yadetie F."/>
            <person name="Muffato M."/>
            <person name="Louis A."/>
            <person name="Butcher S."/>
            <person name="Tsagkogeorga G."/>
            <person name="Konrad A."/>
            <person name="Singh S."/>
            <person name="Jensen M.F."/>
            <person name="Cong E.H."/>
            <person name="Eikeseth-Otteraa H."/>
            <person name="Noel B."/>
            <person name="Anthouard V."/>
            <person name="Porcel B.M."/>
            <person name="Kachouri-Lafond R."/>
            <person name="Nishino A."/>
            <person name="Ugolini M."/>
            <person name="Chourrout P."/>
            <person name="Nishida H."/>
            <person name="Aasland R."/>
            <person name="Huzurbazar S."/>
            <person name="Westhof E."/>
            <person name="Delsuc F."/>
            <person name="Lehrach H."/>
            <person name="Reinhardt R."/>
            <person name="Weissenbach J."/>
            <person name="Roy S.W."/>
            <person name="Artiguenave F."/>
            <person name="Postlethwait J.H."/>
            <person name="Manak J.R."/>
            <person name="Thompson E.M."/>
            <person name="Jaillon O."/>
            <person name="Du Pasquier L."/>
            <person name="Boudinot P."/>
            <person name="Liberles D.A."/>
            <person name="Volff J.N."/>
            <person name="Philippe H."/>
            <person name="Lenhard B."/>
            <person name="Roest Crollius H."/>
            <person name="Wincker P."/>
            <person name="Chourrout D."/>
        </authorList>
    </citation>
    <scope>NUCLEOTIDE SEQUENCE [LARGE SCALE GENOMIC DNA]</scope>
</reference>
<sequence length="381" mass="43357">MRLFMIGMLLTFSEARRRFSSDKEMNKFLAGVNRIKRLEKKKKDQRLKSKIRHSEEQIFEKLNAEFPVKSILDKYNTSIAYVTNIIKESRKNSIYQRSGSFDTLADSAQAVMAVLVGLGPPPPPFPSYDEIQHKFVWNSWQSWSACSETCGIGTRKRMRSCSRPTHVCEKFLDTKASETRRCREQPCASWSNWANWTTCSKSCGEGVSVRRRQCSGSYCPGSSMSNRKCSIAACPVRRVSAEWEEWSSCNSCFTTAKQMRKRECAFKSTECPSPPLESRSCSLSTQCKSVRAVAPKLPVATTTSRPRRTRATSPPSTTSKESTGWSEWSSCNASCGRLGFRYNSNTSMHVETSELPQIQEQDDRKMLQTLLNSEERVHQIW</sequence>
<keyword evidence="1" id="KW-0677">Repeat</keyword>
<keyword evidence="6" id="KW-1185">Reference proteome</keyword>
<dbReference type="SMART" id="SM00209">
    <property type="entry name" value="TSP1"/>
    <property type="match status" value="4"/>
</dbReference>
<evidence type="ECO:0000256" key="4">
    <source>
        <dbReference type="SAM" id="SignalP"/>
    </source>
</evidence>
<evidence type="ECO:0000256" key="1">
    <source>
        <dbReference type="ARBA" id="ARBA00022737"/>
    </source>
</evidence>
<dbReference type="OrthoDB" id="6273859at2759"/>
<feature type="chain" id="PRO_5012745486" evidence="4">
    <location>
        <begin position="16"/>
        <end position="381"/>
    </location>
</feature>
<accession>E4XA80</accession>
<organism evidence="5">
    <name type="scientific">Oikopleura dioica</name>
    <name type="common">Tunicate</name>
    <dbReference type="NCBI Taxonomy" id="34765"/>
    <lineage>
        <taxon>Eukaryota</taxon>
        <taxon>Metazoa</taxon>
        <taxon>Chordata</taxon>
        <taxon>Tunicata</taxon>
        <taxon>Appendicularia</taxon>
        <taxon>Copelata</taxon>
        <taxon>Oikopleuridae</taxon>
        <taxon>Oikopleura</taxon>
    </lineage>
</organism>
<protein>
    <submittedName>
        <fullName evidence="5">Uncharacterized protein</fullName>
    </submittedName>
</protein>
<dbReference type="InParanoid" id="E4XA80"/>
<keyword evidence="4" id="KW-0732">Signal</keyword>
<feature type="region of interest" description="Disordered" evidence="3">
    <location>
        <begin position="298"/>
        <end position="325"/>
    </location>
</feature>
<evidence type="ECO:0000313" key="6">
    <source>
        <dbReference type="Proteomes" id="UP000001307"/>
    </source>
</evidence>
<dbReference type="PANTHER" id="PTHR22906">
    <property type="entry name" value="PROPERDIN"/>
    <property type="match status" value="1"/>
</dbReference>
<keyword evidence="2" id="KW-1015">Disulfide bond</keyword>
<feature type="signal peptide" evidence="4">
    <location>
        <begin position="1"/>
        <end position="15"/>
    </location>
</feature>
<evidence type="ECO:0000313" key="5">
    <source>
        <dbReference type="EMBL" id="CBY08336.1"/>
    </source>
</evidence>
<dbReference type="SUPFAM" id="SSF82895">
    <property type="entry name" value="TSP-1 type 1 repeat"/>
    <property type="match status" value="3"/>
</dbReference>
<gene>
    <name evidence="5" type="ORF">GSOID_T00004901001</name>
</gene>
<dbReference type="InterPro" id="IPR000884">
    <property type="entry name" value="TSP1_rpt"/>
</dbReference>
<dbReference type="PRINTS" id="PR01705">
    <property type="entry name" value="TSP1REPEAT"/>
</dbReference>
<evidence type="ECO:0000256" key="2">
    <source>
        <dbReference type="ARBA" id="ARBA00023157"/>
    </source>
</evidence>
<feature type="compositionally biased region" description="Low complexity" evidence="3">
    <location>
        <begin position="311"/>
        <end position="323"/>
    </location>
</feature>
<dbReference type="EMBL" id="FN653031">
    <property type="protein sequence ID" value="CBY08336.1"/>
    <property type="molecule type" value="Genomic_DNA"/>
</dbReference>
<evidence type="ECO:0000256" key="3">
    <source>
        <dbReference type="SAM" id="MobiDB-lite"/>
    </source>
</evidence>
<dbReference type="Pfam" id="PF00090">
    <property type="entry name" value="TSP_1"/>
    <property type="match status" value="4"/>
</dbReference>